<accession>A0A199NXU8</accession>
<dbReference type="AlphaFoldDB" id="A0A199NXU8"/>
<evidence type="ECO:0000313" key="3">
    <source>
        <dbReference type="Proteomes" id="UP000093858"/>
    </source>
</evidence>
<dbReference type="EMBL" id="LWSU01000274">
    <property type="protein sequence ID" value="OAX53478.1"/>
    <property type="molecule type" value="Genomic_DNA"/>
</dbReference>
<dbReference type="RefSeq" id="WP_064542325.1">
    <property type="nucleotide sequence ID" value="NZ_LWSU01000274.1"/>
</dbReference>
<name>A0A199NXU8_9XANT</name>
<reference evidence="2 3" key="1">
    <citation type="submission" date="2016-04" db="EMBL/GenBank/DDBJ databases">
        <title>Xanthomonas translucens phylogeny.</title>
        <authorList>
            <person name="Langlois P."/>
        </authorList>
    </citation>
    <scope>NUCLEOTIDE SEQUENCE [LARGE SCALE GENOMIC DNA]</scope>
    <source>
        <strain evidence="2 3">B99</strain>
    </source>
</reference>
<dbReference type="InterPro" id="IPR043129">
    <property type="entry name" value="ATPase_NBD"/>
</dbReference>
<evidence type="ECO:0000313" key="2">
    <source>
        <dbReference type="EMBL" id="OAX53478.1"/>
    </source>
</evidence>
<evidence type="ECO:0000256" key="1">
    <source>
        <dbReference type="ARBA" id="ARBA00006479"/>
    </source>
</evidence>
<comment type="similarity">
    <text evidence="1">Belongs to the ROK (NagC/XylR) family.</text>
</comment>
<gene>
    <name evidence="2" type="ORF">A6R73_07125</name>
</gene>
<dbReference type="Gene3D" id="3.30.420.40">
    <property type="match status" value="2"/>
</dbReference>
<organism evidence="2 3">
    <name type="scientific">Xanthomonas graminis pv. poae</name>
    <dbReference type="NCBI Taxonomy" id="227946"/>
    <lineage>
        <taxon>Bacteria</taxon>
        <taxon>Pseudomonadati</taxon>
        <taxon>Pseudomonadota</taxon>
        <taxon>Gammaproteobacteria</taxon>
        <taxon>Lysobacterales</taxon>
        <taxon>Lysobacteraceae</taxon>
        <taxon>Xanthomonas</taxon>
        <taxon>Xanthomonas translucens group</taxon>
        <taxon>Xanthomonas graminis</taxon>
    </lineage>
</organism>
<dbReference type="PANTHER" id="PTHR18964">
    <property type="entry name" value="ROK (REPRESSOR, ORF, KINASE) FAMILY"/>
    <property type="match status" value="1"/>
</dbReference>
<sequence length="346" mass="37932">MDKYWLCIDIGYTYSRYVVWDGNDFVDSERELTHRPKVTTGYDGDRCQQIWVSQLTDKLHEWKRKWPLISRVGLSFPGVVDRNGAIARMNSIWGTSGCDLPKQALAGALAMPVTVLNDLSAAAVRYGNSTRFGEATSVMVVSVSSGIGAKIYDREAGRLVLERSGRNGEIGLVKVDESPHAPVTGDGQLVGILGHYASGSSFARLLRTVAQDEAERSRYEESALASILAELGQNLFSADRLLVNESAVKAMLLGDAFCIDVLSRSVKHLANVLHIGILFNAPDAIVLVGGFARSIGALYIDTLHAHLAPLLTLIYTSEEVRQMIHLGENDDLDNLWGLVIQMERSE</sequence>
<evidence type="ECO:0008006" key="4">
    <source>
        <dbReference type="Google" id="ProtNLM"/>
    </source>
</evidence>
<comment type="caution">
    <text evidence="2">The sequence shown here is derived from an EMBL/GenBank/DDBJ whole genome shotgun (WGS) entry which is preliminary data.</text>
</comment>
<protein>
    <recommendedName>
        <fullName evidence="4">Glucokinase</fullName>
    </recommendedName>
</protein>
<dbReference type="SUPFAM" id="SSF53067">
    <property type="entry name" value="Actin-like ATPase domain"/>
    <property type="match status" value="1"/>
</dbReference>
<dbReference type="PANTHER" id="PTHR18964:SF149">
    <property type="entry name" value="BIFUNCTIONAL UDP-N-ACETYLGLUCOSAMINE 2-EPIMERASE_N-ACETYLMANNOSAMINE KINASE"/>
    <property type="match status" value="1"/>
</dbReference>
<dbReference type="Pfam" id="PF00480">
    <property type="entry name" value="ROK"/>
    <property type="match status" value="1"/>
</dbReference>
<dbReference type="Proteomes" id="UP000093858">
    <property type="component" value="Unassembled WGS sequence"/>
</dbReference>
<dbReference type="InterPro" id="IPR000600">
    <property type="entry name" value="ROK"/>
</dbReference>
<proteinExistence type="inferred from homology"/>